<sequence>MAVYAAHLTRTLQGTPSVFQVAAQEALGATVKPAFRKVFEYLAAVYPDKSASFSESFYGLVRVPLRAGGEFAGGPRLPPASEMGSLLALALLPYLRDRAERAVQAWREREEDGTLGKGYSASARRAAIHLYSTVHFLSSTARLIQLARYLVGGSATPPTPELAALGLTLRDAPPQDQDDTWADLFRSLATGNLSSAVVSFPMVGSAALRAVEYGAFAVQFLRWWESRAPPRRRARAAAAPARRHLPLYQQVSVVPAALEDARGAACLWADILLRVHLPARARARHVPGHALPRRSGLPRQDVLGLTTAESRRDIPKYSH</sequence>
<keyword evidence="2" id="KW-1185">Reference proteome</keyword>
<protein>
    <submittedName>
        <fullName evidence="1">Uncharacterized protein</fullName>
    </submittedName>
</protein>
<gene>
    <name evidence="1" type="ORF">MSG28_005471</name>
</gene>
<reference evidence="1 2" key="1">
    <citation type="journal article" date="2022" name="Genome Biol. Evol.">
        <title>The Spruce Budworm Genome: Reconstructing the Evolutionary History of Antifreeze Proteins.</title>
        <authorList>
            <person name="Beliveau C."/>
            <person name="Gagne P."/>
            <person name="Picq S."/>
            <person name="Vernygora O."/>
            <person name="Keeling C.I."/>
            <person name="Pinkney K."/>
            <person name="Doucet D."/>
            <person name="Wen F."/>
            <person name="Johnston J.S."/>
            <person name="Maaroufi H."/>
            <person name="Boyle B."/>
            <person name="Laroche J."/>
            <person name="Dewar K."/>
            <person name="Juretic N."/>
            <person name="Blackburn G."/>
            <person name="Nisole A."/>
            <person name="Brunet B."/>
            <person name="Brandao M."/>
            <person name="Lumley L."/>
            <person name="Duan J."/>
            <person name="Quan G."/>
            <person name="Lucarotti C.J."/>
            <person name="Roe A.D."/>
            <person name="Sperling F.A.H."/>
            <person name="Levesque R.C."/>
            <person name="Cusson M."/>
        </authorList>
    </citation>
    <scope>NUCLEOTIDE SEQUENCE [LARGE SCALE GENOMIC DNA]</scope>
    <source>
        <strain evidence="1">Glfc:IPQL:Cfum</strain>
    </source>
</reference>
<evidence type="ECO:0000313" key="1">
    <source>
        <dbReference type="EMBL" id="KAI8441785.1"/>
    </source>
</evidence>
<name>A0ACC0KZS1_CHOFU</name>
<dbReference type="EMBL" id="CM046109">
    <property type="protein sequence ID" value="KAI8441785.1"/>
    <property type="molecule type" value="Genomic_DNA"/>
</dbReference>
<dbReference type="Proteomes" id="UP001064048">
    <property type="component" value="Chromosome 9"/>
</dbReference>
<comment type="caution">
    <text evidence="1">The sequence shown here is derived from an EMBL/GenBank/DDBJ whole genome shotgun (WGS) entry which is preliminary data.</text>
</comment>
<accession>A0ACC0KZS1</accession>
<evidence type="ECO:0000313" key="2">
    <source>
        <dbReference type="Proteomes" id="UP001064048"/>
    </source>
</evidence>
<organism evidence="1 2">
    <name type="scientific">Choristoneura fumiferana</name>
    <name type="common">Spruce budworm moth</name>
    <name type="synonym">Archips fumiferana</name>
    <dbReference type="NCBI Taxonomy" id="7141"/>
    <lineage>
        <taxon>Eukaryota</taxon>
        <taxon>Metazoa</taxon>
        <taxon>Ecdysozoa</taxon>
        <taxon>Arthropoda</taxon>
        <taxon>Hexapoda</taxon>
        <taxon>Insecta</taxon>
        <taxon>Pterygota</taxon>
        <taxon>Neoptera</taxon>
        <taxon>Endopterygota</taxon>
        <taxon>Lepidoptera</taxon>
        <taxon>Glossata</taxon>
        <taxon>Ditrysia</taxon>
        <taxon>Tortricoidea</taxon>
        <taxon>Tortricidae</taxon>
        <taxon>Tortricinae</taxon>
        <taxon>Choristoneura</taxon>
    </lineage>
</organism>
<proteinExistence type="predicted"/>